<evidence type="ECO:0000313" key="2">
    <source>
        <dbReference type="Proteomes" id="UP000636661"/>
    </source>
</evidence>
<dbReference type="AlphaFoldDB" id="A0A918I2Z4"/>
<reference evidence="1" key="1">
    <citation type="journal article" date="2014" name="Int. J. Syst. Evol. Microbiol.">
        <title>Complete genome sequence of Corynebacterium casei LMG S-19264T (=DSM 44701T), isolated from a smear-ripened cheese.</title>
        <authorList>
            <consortium name="US DOE Joint Genome Institute (JGI-PGF)"/>
            <person name="Walter F."/>
            <person name="Albersmeier A."/>
            <person name="Kalinowski J."/>
            <person name="Ruckert C."/>
        </authorList>
    </citation>
    <scope>NUCLEOTIDE SEQUENCE</scope>
    <source>
        <strain evidence="1">JCM 4391</strain>
    </source>
</reference>
<sequence>MPSASRPPRRQSRSTWKPPAAWFRAHPARQADGHGCFAHCWCGLVPGGQAEKCTGRTHGIVDVGSHKIGVLEAVYVDTSSDEPAMATVQVGLPTRRATSPCSSRAISTQLLNASLARAFTQTASLIV</sequence>
<protein>
    <submittedName>
        <fullName evidence="1">Uncharacterized protein</fullName>
    </submittedName>
</protein>
<organism evidence="1 2">
    <name type="scientific">Streptomyces lavendofoliae</name>
    <dbReference type="NCBI Taxonomy" id="67314"/>
    <lineage>
        <taxon>Bacteria</taxon>
        <taxon>Bacillati</taxon>
        <taxon>Actinomycetota</taxon>
        <taxon>Actinomycetes</taxon>
        <taxon>Kitasatosporales</taxon>
        <taxon>Streptomycetaceae</taxon>
        <taxon>Streptomyces</taxon>
    </lineage>
</organism>
<evidence type="ECO:0000313" key="1">
    <source>
        <dbReference type="EMBL" id="GGU61524.1"/>
    </source>
</evidence>
<dbReference type="Proteomes" id="UP000636661">
    <property type="component" value="Unassembled WGS sequence"/>
</dbReference>
<gene>
    <name evidence="1" type="ORF">GCM10010274_58050</name>
</gene>
<accession>A0A918I2Z4</accession>
<comment type="caution">
    <text evidence="1">The sequence shown here is derived from an EMBL/GenBank/DDBJ whole genome shotgun (WGS) entry which is preliminary data.</text>
</comment>
<reference evidence="1" key="2">
    <citation type="submission" date="2020-09" db="EMBL/GenBank/DDBJ databases">
        <authorList>
            <person name="Sun Q."/>
            <person name="Ohkuma M."/>
        </authorList>
    </citation>
    <scope>NUCLEOTIDE SEQUENCE</scope>
    <source>
        <strain evidence="1">JCM 4391</strain>
    </source>
</reference>
<keyword evidence="2" id="KW-1185">Reference proteome</keyword>
<name>A0A918I2Z4_9ACTN</name>
<dbReference type="EMBL" id="BMTP01000019">
    <property type="protein sequence ID" value="GGU61524.1"/>
    <property type="molecule type" value="Genomic_DNA"/>
</dbReference>
<proteinExistence type="predicted"/>